<dbReference type="PANTHER" id="PTHR14593">
    <property type="entry name" value="WD REPEAT-CONTAINING PROTEIN 11"/>
    <property type="match status" value="1"/>
</dbReference>
<dbReference type="AlphaFoldDB" id="A0A2K3JXF2"/>
<feature type="non-terminal residue" evidence="2">
    <location>
        <position position="1"/>
    </location>
</feature>
<reference evidence="2 3" key="2">
    <citation type="journal article" date="2017" name="Front. Plant Sci.">
        <title>Gene Classification and Mining of Molecular Markers Useful in Red Clover (Trifolium pratense) Breeding.</title>
        <authorList>
            <person name="Istvanek J."/>
            <person name="Dluhosova J."/>
            <person name="Dluhos P."/>
            <person name="Patkova L."/>
            <person name="Nedelnik J."/>
            <person name="Repkova J."/>
        </authorList>
    </citation>
    <scope>NUCLEOTIDE SEQUENCE [LARGE SCALE GENOMIC DNA]</scope>
    <source>
        <strain evidence="3">cv. Tatra</strain>
        <tissue evidence="2">Young leaves</tissue>
    </source>
</reference>
<proteinExistence type="predicted"/>
<evidence type="ECO:0000313" key="3">
    <source>
        <dbReference type="Proteomes" id="UP000236291"/>
    </source>
</evidence>
<evidence type="ECO:0000313" key="2">
    <source>
        <dbReference type="EMBL" id="PNX58692.1"/>
    </source>
</evidence>
<dbReference type="STRING" id="57577.A0A2K3JXF2"/>
<dbReference type="Proteomes" id="UP000236291">
    <property type="component" value="Unassembled WGS sequence"/>
</dbReference>
<dbReference type="GO" id="GO:0005737">
    <property type="term" value="C:cytoplasm"/>
    <property type="evidence" value="ECO:0007669"/>
    <property type="project" value="TreeGrafter"/>
</dbReference>
<dbReference type="PANTHER" id="PTHR14593:SF5">
    <property type="entry name" value="WD REPEAT-CONTAINING PROTEIN 11"/>
    <property type="match status" value="1"/>
</dbReference>
<protein>
    <submittedName>
        <fullName evidence="2">WD repeat-containing protein</fullName>
    </submittedName>
</protein>
<comment type="caution">
    <text evidence="2">The sequence shown here is derived from an EMBL/GenBank/DDBJ whole genome shotgun (WGS) entry which is preliminary data.</text>
</comment>
<evidence type="ECO:0000259" key="1">
    <source>
        <dbReference type="Pfam" id="PF23751"/>
    </source>
</evidence>
<name>A0A2K3JXF2_TRIPR</name>
<feature type="domain" description="WDR11 first beta-propeller" evidence="1">
    <location>
        <begin position="3"/>
        <end position="154"/>
    </location>
</feature>
<dbReference type="InterPro" id="IPR057852">
    <property type="entry name" value="Beta-prop_WDR11_1st"/>
</dbReference>
<dbReference type="Pfam" id="PF23751">
    <property type="entry name" value="Beta-prop_WDR11_1st"/>
    <property type="match status" value="1"/>
</dbReference>
<dbReference type="ExpressionAtlas" id="A0A2K3JXF2">
    <property type="expression patterns" value="baseline"/>
</dbReference>
<gene>
    <name evidence="2" type="ORF">L195_g051040</name>
</gene>
<sequence length="157" mass="17280">FVSVGTSVPSPSILSVVLCQSNTTLLNIGKNYSGIPNSPYLHEDFDNPFDFCDESHIISKIHLISISDDGKLWDWLLTAEVNADTRKDDKKLGLINDDSTTALHGANSNTMVSFAGGRELNVGRPLDHLNDNKSHLLSSTFNHEEISMTVRLLTNLL</sequence>
<organism evidence="2 3">
    <name type="scientific">Trifolium pratense</name>
    <name type="common">Red clover</name>
    <dbReference type="NCBI Taxonomy" id="57577"/>
    <lineage>
        <taxon>Eukaryota</taxon>
        <taxon>Viridiplantae</taxon>
        <taxon>Streptophyta</taxon>
        <taxon>Embryophyta</taxon>
        <taxon>Tracheophyta</taxon>
        <taxon>Spermatophyta</taxon>
        <taxon>Magnoliopsida</taxon>
        <taxon>eudicotyledons</taxon>
        <taxon>Gunneridae</taxon>
        <taxon>Pentapetalae</taxon>
        <taxon>rosids</taxon>
        <taxon>fabids</taxon>
        <taxon>Fabales</taxon>
        <taxon>Fabaceae</taxon>
        <taxon>Papilionoideae</taxon>
        <taxon>50 kb inversion clade</taxon>
        <taxon>NPAAA clade</taxon>
        <taxon>Hologalegina</taxon>
        <taxon>IRL clade</taxon>
        <taxon>Trifolieae</taxon>
        <taxon>Trifolium</taxon>
    </lineage>
</organism>
<dbReference type="InterPro" id="IPR039694">
    <property type="entry name" value="WDR11"/>
</dbReference>
<dbReference type="EMBL" id="ASHM01079132">
    <property type="protein sequence ID" value="PNX58692.1"/>
    <property type="molecule type" value="Genomic_DNA"/>
</dbReference>
<accession>A0A2K3JXF2</accession>
<reference evidence="2 3" key="1">
    <citation type="journal article" date="2014" name="Am. J. Bot.">
        <title>Genome assembly and annotation for red clover (Trifolium pratense; Fabaceae).</title>
        <authorList>
            <person name="Istvanek J."/>
            <person name="Jaros M."/>
            <person name="Krenek A."/>
            <person name="Repkova J."/>
        </authorList>
    </citation>
    <scope>NUCLEOTIDE SEQUENCE [LARGE SCALE GENOMIC DNA]</scope>
    <source>
        <strain evidence="3">cv. Tatra</strain>
        <tissue evidence="2">Young leaves</tissue>
    </source>
</reference>